<dbReference type="InterPro" id="IPR002553">
    <property type="entry name" value="Clathrin/coatomer_adapt-like_N"/>
</dbReference>
<keyword evidence="6" id="KW-0175">Coiled coil</keyword>
<dbReference type="InterPro" id="IPR015151">
    <property type="entry name" value="B-adaptin_app_sub_C"/>
</dbReference>
<evidence type="ECO:0000259" key="8">
    <source>
        <dbReference type="SMART" id="SM01020"/>
    </source>
</evidence>
<evidence type="ECO:0000256" key="4">
    <source>
        <dbReference type="ARBA" id="ARBA00022927"/>
    </source>
</evidence>
<dbReference type="InterPro" id="IPR011989">
    <property type="entry name" value="ARM-like"/>
</dbReference>
<dbReference type="GO" id="GO:0006886">
    <property type="term" value="P:intracellular protein transport"/>
    <property type="evidence" value="ECO:0007669"/>
    <property type="project" value="InterPro"/>
</dbReference>
<keyword evidence="3" id="KW-0813">Transport</keyword>
<dbReference type="Gene3D" id="1.25.10.10">
    <property type="entry name" value="Leucine-rich Repeat Variant"/>
    <property type="match status" value="1"/>
</dbReference>
<dbReference type="AlphaFoldDB" id="A0A7S2SSW9"/>
<dbReference type="PANTHER" id="PTHR11134">
    <property type="entry name" value="ADAPTOR COMPLEX SUBUNIT BETA FAMILY MEMBER"/>
    <property type="match status" value="1"/>
</dbReference>
<evidence type="ECO:0000256" key="1">
    <source>
        <dbReference type="ARBA" id="ARBA00004308"/>
    </source>
</evidence>
<gene>
    <name evidence="9" type="ORF">RMAR1173_LOCUS19050</name>
</gene>
<dbReference type="GO" id="GO:0030131">
    <property type="term" value="C:clathrin adaptor complex"/>
    <property type="evidence" value="ECO:0007669"/>
    <property type="project" value="InterPro"/>
</dbReference>
<feature type="coiled-coil region" evidence="6">
    <location>
        <begin position="20"/>
        <end position="47"/>
    </location>
</feature>
<evidence type="ECO:0000256" key="6">
    <source>
        <dbReference type="SAM" id="Coils"/>
    </source>
</evidence>
<organism evidence="9">
    <name type="scientific">Rhizochromulina marina</name>
    <dbReference type="NCBI Taxonomy" id="1034831"/>
    <lineage>
        <taxon>Eukaryota</taxon>
        <taxon>Sar</taxon>
        <taxon>Stramenopiles</taxon>
        <taxon>Ochrophyta</taxon>
        <taxon>Dictyochophyceae</taxon>
        <taxon>Rhizochromulinales</taxon>
        <taxon>Rhizochromulina</taxon>
    </lineage>
</organism>
<dbReference type="InterPro" id="IPR012295">
    <property type="entry name" value="TBP_dom_sf"/>
</dbReference>
<protein>
    <recommendedName>
        <fullName evidence="8">Beta-adaptin appendage C-terminal subdomain domain-containing protein</fullName>
    </recommendedName>
</protein>
<dbReference type="Gene3D" id="3.30.310.10">
    <property type="entry name" value="TATA-Binding Protein"/>
    <property type="match status" value="1"/>
</dbReference>
<evidence type="ECO:0000256" key="5">
    <source>
        <dbReference type="ARBA" id="ARBA00023136"/>
    </source>
</evidence>
<evidence type="ECO:0000256" key="3">
    <source>
        <dbReference type="ARBA" id="ARBA00022448"/>
    </source>
</evidence>
<dbReference type="GO" id="GO:0012505">
    <property type="term" value="C:endomembrane system"/>
    <property type="evidence" value="ECO:0007669"/>
    <property type="project" value="UniProtKB-SubCell"/>
</dbReference>
<dbReference type="Pfam" id="PF01602">
    <property type="entry name" value="Adaptin_N"/>
    <property type="match status" value="1"/>
</dbReference>
<dbReference type="InterPro" id="IPR026739">
    <property type="entry name" value="AP_beta"/>
</dbReference>
<dbReference type="SMART" id="SM01020">
    <property type="entry name" value="B2-adapt-app_C"/>
    <property type="match status" value="1"/>
</dbReference>
<evidence type="ECO:0000256" key="7">
    <source>
        <dbReference type="SAM" id="MobiDB-lite"/>
    </source>
</evidence>
<feature type="region of interest" description="Disordered" evidence="7">
    <location>
        <begin position="601"/>
        <end position="646"/>
    </location>
</feature>
<evidence type="ECO:0000256" key="2">
    <source>
        <dbReference type="ARBA" id="ARBA00006613"/>
    </source>
</evidence>
<dbReference type="EMBL" id="HBHJ01028791">
    <property type="protein sequence ID" value="CAD9708059.1"/>
    <property type="molecule type" value="Transcribed_RNA"/>
</dbReference>
<dbReference type="InterPro" id="IPR016024">
    <property type="entry name" value="ARM-type_fold"/>
</dbReference>
<reference evidence="9" key="1">
    <citation type="submission" date="2021-01" db="EMBL/GenBank/DDBJ databases">
        <authorList>
            <person name="Corre E."/>
            <person name="Pelletier E."/>
            <person name="Niang G."/>
            <person name="Scheremetjew M."/>
            <person name="Finn R."/>
            <person name="Kale V."/>
            <person name="Holt S."/>
            <person name="Cochrane G."/>
            <person name="Meng A."/>
            <person name="Brown T."/>
            <person name="Cohen L."/>
        </authorList>
    </citation>
    <scope>NUCLEOTIDE SEQUENCE</scope>
    <source>
        <strain evidence="9">CCMP1243</strain>
    </source>
</reference>
<feature type="domain" description="Beta-adaptin appendage C-terminal subdomain" evidence="8">
    <location>
        <begin position="685"/>
        <end position="797"/>
    </location>
</feature>
<dbReference type="FunFam" id="1.25.10.10:FF:000113">
    <property type="entry name" value="Beta-adaptin-like protein A"/>
    <property type="match status" value="1"/>
</dbReference>
<keyword evidence="5" id="KW-0472">Membrane</keyword>
<dbReference type="Pfam" id="PF09066">
    <property type="entry name" value="B2-adapt-app_C"/>
    <property type="match status" value="1"/>
</dbReference>
<accession>A0A7S2SSW9</accession>
<comment type="subcellular location">
    <subcellularLocation>
        <location evidence="1">Endomembrane system</location>
    </subcellularLocation>
</comment>
<proteinExistence type="inferred from homology"/>
<dbReference type="GO" id="GO:0016192">
    <property type="term" value="P:vesicle-mediated transport"/>
    <property type="evidence" value="ECO:0007669"/>
    <property type="project" value="InterPro"/>
</dbReference>
<keyword evidence="4" id="KW-0653">Protein transport</keyword>
<comment type="similarity">
    <text evidence="2">Belongs to the adaptor complexes large subunit family.</text>
</comment>
<sequence>MAQAQSAQPPPKATPAGYFVDSKKGEVNELRALLKNMNVEKDVKKKRETIKKVIAYMTLGIDVSRLFSEMVMCVETKDLVVKKMVYLYLVNYAQEHPDMALMCINTLHRDCNNDDPMVRGLALRSLCSLRLPSIVEYIADPIRKSLVDKNAYVRRTGVMGILKLFHLQPDMVKQSNLIDLIYDMLQDPDGGVVANCIMVLNEMMLEEGGMAVNQAIVHHLLERLNDFNEWGLHQVLELVTRYSPNDEQEIFTIMNLLDPVLRTTNSGVVLTTIKVFIHLTANLPHVHQQLYERIKAPVLTLVAGGSPELVYCLLKHTELLIHRCPGIFDEDYKQFYTKFNEPLHVKYLKVSLLAQLTNVNNRTDILEELSVYVSEVDVGLARSAIQAIGKVGFKLPSGFEGAAFEKLVELLDLDIDYVRAEALLVLKDLLRRYPERHASVLPILPRCLQEVDEPESKAAVLWMLGEYGEEIVEAPYALEQEIDNYEQGDSAVVKLALLTCTCTLFFKRPPEVHKMLGRLLAAATNDTSSQDVHDRALFYYRLLRTNVDVAQNILLASAGGPKQVLSGFAEDQEIQIKDALFQEFNTLAVIYHKRAKEFIAADKRSKDSAPKQKQDPGAAVSGAQVNGMDHAEPAPGDVTASPANPVSLLPVAGSEVDLLGGFTPPPPAASAGAPVPVPAPHTFELRPQADMTQEKFQELWTQWSTAVDKSCTISAALPAVTAEALDQHLSGVFIFTMASGDLPDVTKLFLYALDTAGNVLLCQCVIDRATRVATATMKAAAQPAVDGFWSVLQARLAGQSQTIPSSAPVASLI</sequence>
<name>A0A7S2SSW9_9STRA</name>
<feature type="compositionally biased region" description="Basic and acidic residues" evidence="7">
    <location>
        <begin position="601"/>
        <end position="614"/>
    </location>
</feature>
<evidence type="ECO:0000313" key="9">
    <source>
        <dbReference type="EMBL" id="CAD9708059.1"/>
    </source>
</evidence>
<dbReference type="SUPFAM" id="SSF48371">
    <property type="entry name" value="ARM repeat"/>
    <property type="match status" value="1"/>
</dbReference>